<accession>A0A0P9DMG9</accession>
<keyword evidence="8" id="KW-0460">Magnesium</keyword>
<dbReference type="PANTHER" id="PTHR20941">
    <property type="entry name" value="FOLATE SYNTHESIS PROTEINS"/>
    <property type="match status" value="1"/>
</dbReference>
<reference evidence="11 12" key="1">
    <citation type="submission" date="2015-09" db="EMBL/GenBank/DDBJ databases">
        <title>Draft genome sequence of Kouleothrix aurantiaca JCM 19913.</title>
        <authorList>
            <person name="Hemp J."/>
        </authorList>
    </citation>
    <scope>NUCLEOTIDE SEQUENCE [LARGE SCALE GENOMIC DNA]</scope>
    <source>
        <strain evidence="11 12">COM-B</strain>
    </source>
</reference>
<comment type="caution">
    <text evidence="11">The sequence shown here is derived from an EMBL/GenBank/DDBJ whole genome shotgun (WGS) entry which is preliminary data.</text>
</comment>
<dbReference type="AlphaFoldDB" id="A0A0P9DMG9"/>
<keyword evidence="9" id="KW-0289">Folate biosynthesis</keyword>
<dbReference type="EC" id="2.5.1.15" evidence="5"/>
<dbReference type="InterPro" id="IPR000489">
    <property type="entry name" value="Pterin-binding_dom"/>
</dbReference>
<dbReference type="PANTHER" id="PTHR20941:SF1">
    <property type="entry name" value="FOLIC ACID SYNTHESIS PROTEIN FOL1"/>
    <property type="match status" value="1"/>
</dbReference>
<evidence type="ECO:0000256" key="7">
    <source>
        <dbReference type="ARBA" id="ARBA00022723"/>
    </source>
</evidence>
<dbReference type="PROSITE" id="PS50972">
    <property type="entry name" value="PTERIN_BINDING"/>
    <property type="match status" value="1"/>
</dbReference>
<comment type="cofactor">
    <cofactor evidence="2">
        <name>Mg(2+)</name>
        <dbReference type="ChEBI" id="CHEBI:18420"/>
    </cofactor>
</comment>
<evidence type="ECO:0000256" key="5">
    <source>
        <dbReference type="ARBA" id="ARBA00012458"/>
    </source>
</evidence>
<evidence type="ECO:0000256" key="1">
    <source>
        <dbReference type="ARBA" id="ARBA00000012"/>
    </source>
</evidence>
<protein>
    <recommendedName>
        <fullName evidence="5">dihydropteroate synthase</fullName>
        <ecNumber evidence="5">2.5.1.15</ecNumber>
    </recommendedName>
</protein>
<evidence type="ECO:0000256" key="4">
    <source>
        <dbReference type="ARBA" id="ARBA00009503"/>
    </source>
</evidence>
<evidence type="ECO:0000313" key="11">
    <source>
        <dbReference type="EMBL" id="KPV51275.1"/>
    </source>
</evidence>
<keyword evidence="6" id="KW-0808">Transferase</keyword>
<name>A0A0P9DMG9_9CHLR</name>
<dbReference type="GO" id="GO:0005829">
    <property type="term" value="C:cytosol"/>
    <property type="evidence" value="ECO:0007669"/>
    <property type="project" value="TreeGrafter"/>
</dbReference>
<comment type="catalytic activity">
    <reaction evidence="1">
        <text>(7,8-dihydropterin-6-yl)methyl diphosphate + 4-aminobenzoate = 7,8-dihydropteroate + diphosphate</text>
        <dbReference type="Rhea" id="RHEA:19949"/>
        <dbReference type="ChEBI" id="CHEBI:17836"/>
        <dbReference type="ChEBI" id="CHEBI:17839"/>
        <dbReference type="ChEBI" id="CHEBI:33019"/>
        <dbReference type="ChEBI" id="CHEBI:72950"/>
        <dbReference type="EC" id="2.5.1.15"/>
    </reaction>
</comment>
<dbReference type="SUPFAM" id="SSF51717">
    <property type="entry name" value="Dihydropteroate synthetase-like"/>
    <property type="match status" value="1"/>
</dbReference>
<comment type="pathway">
    <text evidence="3">Cofactor biosynthesis; tetrahydrofolate biosynthesis; 7,8-dihydrofolate from 2-amino-4-hydroxy-6-hydroxymethyl-7,8-dihydropteridine diphosphate and 4-aminobenzoate: step 1/2.</text>
</comment>
<dbReference type="GO" id="GO:0046872">
    <property type="term" value="F:metal ion binding"/>
    <property type="evidence" value="ECO:0007669"/>
    <property type="project" value="UniProtKB-KW"/>
</dbReference>
<dbReference type="PROSITE" id="PS00793">
    <property type="entry name" value="DHPS_2"/>
    <property type="match status" value="1"/>
</dbReference>
<dbReference type="InterPro" id="IPR006390">
    <property type="entry name" value="DHP_synth_dom"/>
</dbReference>
<dbReference type="InterPro" id="IPR011005">
    <property type="entry name" value="Dihydropteroate_synth-like_sf"/>
</dbReference>
<organism evidence="11 12">
    <name type="scientific">Kouleothrix aurantiaca</name>
    <dbReference type="NCBI Taxonomy" id="186479"/>
    <lineage>
        <taxon>Bacteria</taxon>
        <taxon>Bacillati</taxon>
        <taxon>Chloroflexota</taxon>
        <taxon>Chloroflexia</taxon>
        <taxon>Chloroflexales</taxon>
        <taxon>Roseiflexineae</taxon>
        <taxon>Roseiflexaceae</taxon>
        <taxon>Kouleothrix</taxon>
    </lineage>
</organism>
<dbReference type="Gene3D" id="3.20.20.20">
    <property type="entry name" value="Dihydropteroate synthase-like"/>
    <property type="match status" value="1"/>
</dbReference>
<keyword evidence="12" id="KW-1185">Reference proteome</keyword>
<sequence length="301" mass="31609">MPEPTARPALQLAHGALAWGARTYVMAIINVTPDSFSADGLAQPGADIAALALAQARRAAAEGADMLDIGGESTRPGAAPIGPDEELRRVLPAIRAIAAEIDLPISIDTYHADVAAAALDAGALIVNDIWGLRTPEWGWNTPLAQLVAQRGVPIVLMHNRRAQATVGALGGHYREVRYTDLLGEIVAELREAVAFAEEQGIARARIIADPGIGFGKTLAQNLELVRRLAELHALDLPLLVGASRKSFIGLPLNLPPAERDEGTAAVTALAIAAGADIVRVHNVQMNVRAARIADAILRAPA</sequence>
<evidence type="ECO:0000256" key="3">
    <source>
        <dbReference type="ARBA" id="ARBA00004763"/>
    </source>
</evidence>
<dbReference type="GO" id="GO:0046656">
    <property type="term" value="P:folic acid biosynthetic process"/>
    <property type="evidence" value="ECO:0007669"/>
    <property type="project" value="UniProtKB-KW"/>
</dbReference>
<evidence type="ECO:0000256" key="9">
    <source>
        <dbReference type="ARBA" id="ARBA00022909"/>
    </source>
</evidence>
<proteinExistence type="inferred from homology"/>
<dbReference type="Proteomes" id="UP000050509">
    <property type="component" value="Unassembled WGS sequence"/>
</dbReference>
<dbReference type="GO" id="GO:0046654">
    <property type="term" value="P:tetrahydrofolate biosynthetic process"/>
    <property type="evidence" value="ECO:0007669"/>
    <property type="project" value="TreeGrafter"/>
</dbReference>
<evidence type="ECO:0000313" key="12">
    <source>
        <dbReference type="Proteomes" id="UP000050509"/>
    </source>
</evidence>
<dbReference type="EMBL" id="LJCR01000986">
    <property type="protein sequence ID" value="KPV51275.1"/>
    <property type="molecule type" value="Genomic_DNA"/>
</dbReference>
<feature type="domain" description="Pterin-binding" evidence="10">
    <location>
        <begin position="23"/>
        <end position="291"/>
    </location>
</feature>
<dbReference type="Pfam" id="PF00809">
    <property type="entry name" value="Pterin_bind"/>
    <property type="match status" value="1"/>
</dbReference>
<dbReference type="GO" id="GO:0004156">
    <property type="term" value="F:dihydropteroate synthase activity"/>
    <property type="evidence" value="ECO:0007669"/>
    <property type="project" value="UniProtKB-EC"/>
</dbReference>
<dbReference type="CDD" id="cd00739">
    <property type="entry name" value="DHPS"/>
    <property type="match status" value="1"/>
</dbReference>
<dbReference type="PATRIC" id="fig|186479.3.peg.11068"/>
<dbReference type="NCBIfam" id="TIGR01496">
    <property type="entry name" value="DHPS"/>
    <property type="match status" value="1"/>
</dbReference>
<dbReference type="InterPro" id="IPR045031">
    <property type="entry name" value="DHP_synth-like"/>
</dbReference>
<evidence type="ECO:0000259" key="10">
    <source>
        <dbReference type="PROSITE" id="PS50972"/>
    </source>
</evidence>
<comment type="similarity">
    <text evidence="4">Belongs to the DHPS family.</text>
</comment>
<keyword evidence="7" id="KW-0479">Metal-binding</keyword>
<evidence type="ECO:0000256" key="8">
    <source>
        <dbReference type="ARBA" id="ARBA00022842"/>
    </source>
</evidence>
<gene>
    <name evidence="11" type="ORF">SE17_22140</name>
</gene>
<evidence type="ECO:0000256" key="6">
    <source>
        <dbReference type="ARBA" id="ARBA00022679"/>
    </source>
</evidence>
<evidence type="ECO:0000256" key="2">
    <source>
        <dbReference type="ARBA" id="ARBA00001946"/>
    </source>
</evidence>